<dbReference type="eggNOG" id="COG1596">
    <property type="taxonomic scope" value="Bacteria"/>
</dbReference>
<dbReference type="InterPro" id="IPR003583">
    <property type="entry name" value="Hlx-hairpin-Hlx_DNA-bd_motif"/>
</dbReference>
<dbReference type="GO" id="GO:0006281">
    <property type="term" value="P:DNA repair"/>
    <property type="evidence" value="ECO:0007669"/>
    <property type="project" value="InterPro"/>
</dbReference>
<feature type="domain" description="Helix-hairpin-helix DNA-binding motif class 1" evidence="2">
    <location>
        <begin position="181"/>
        <end position="200"/>
    </location>
</feature>
<dbReference type="SMART" id="SM00278">
    <property type="entry name" value="HhH1"/>
    <property type="match status" value="2"/>
</dbReference>
<dbReference type="HOGENOM" id="CLU_052011_1_2_9"/>
<dbReference type="InterPro" id="IPR004509">
    <property type="entry name" value="Competence_ComEA_HhH"/>
</dbReference>
<evidence type="ECO:0000259" key="2">
    <source>
        <dbReference type="SMART" id="SM00278"/>
    </source>
</evidence>
<dbReference type="Proteomes" id="UP000008276">
    <property type="component" value="Chromosome"/>
</dbReference>
<dbReference type="RefSeq" id="WP_014062675.1">
    <property type="nucleotide sequence ID" value="NC_015958.1"/>
</dbReference>
<dbReference type="InterPro" id="IPR051675">
    <property type="entry name" value="Endo/Exo/Phosphatase_dom_1"/>
</dbReference>
<feature type="transmembrane region" description="Helical" evidence="1">
    <location>
        <begin position="9"/>
        <end position="28"/>
    </location>
</feature>
<dbReference type="NCBIfam" id="TIGR00426">
    <property type="entry name" value="competence protein ComEA helix-hairpin-helix repeat region"/>
    <property type="match status" value="1"/>
</dbReference>
<dbReference type="eggNOG" id="COG1555">
    <property type="taxonomic scope" value="Bacteria"/>
</dbReference>
<dbReference type="PANTHER" id="PTHR21180:SF32">
    <property type="entry name" value="ENDONUCLEASE_EXONUCLEASE_PHOSPHATASE FAMILY DOMAIN-CONTAINING PROTEIN 1"/>
    <property type="match status" value="1"/>
</dbReference>
<dbReference type="Pfam" id="PF12836">
    <property type="entry name" value="HHH_3"/>
    <property type="match status" value="1"/>
</dbReference>
<keyword evidence="1" id="KW-1133">Transmembrane helix</keyword>
<dbReference type="Gene3D" id="3.10.560.10">
    <property type="entry name" value="Outer membrane lipoprotein wza domain like"/>
    <property type="match status" value="1"/>
</dbReference>
<dbReference type="InterPro" id="IPR019554">
    <property type="entry name" value="Soluble_ligand-bd"/>
</dbReference>
<dbReference type="KEGG" id="twi:Thewi_1016"/>
<keyword evidence="1" id="KW-0472">Membrane</keyword>
<evidence type="ECO:0000256" key="1">
    <source>
        <dbReference type="SAM" id="Phobius"/>
    </source>
</evidence>
<dbReference type="Pfam" id="PF10531">
    <property type="entry name" value="SLBB"/>
    <property type="match status" value="1"/>
</dbReference>
<name>G2MR35_9THEO</name>
<proteinExistence type="predicted"/>
<protein>
    <submittedName>
        <fullName evidence="3">Competence protein ComEA helix-hairpin-helix repeat protein</fullName>
    </submittedName>
</protein>
<dbReference type="Gene3D" id="1.10.150.310">
    <property type="entry name" value="Tex RuvX-like domain-like"/>
    <property type="match status" value="1"/>
</dbReference>
<organism evidence="3 4">
    <name type="scientific">Thermoanaerobacter wiegelii Rt8.B1</name>
    <dbReference type="NCBI Taxonomy" id="697303"/>
    <lineage>
        <taxon>Bacteria</taxon>
        <taxon>Bacillati</taxon>
        <taxon>Bacillota</taxon>
        <taxon>Clostridia</taxon>
        <taxon>Thermoanaerobacterales</taxon>
        <taxon>Thermoanaerobacteraceae</taxon>
        <taxon>Thermoanaerobacter</taxon>
    </lineage>
</organism>
<dbReference type="GO" id="GO:0003677">
    <property type="term" value="F:DNA binding"/>
    <property type="evidence" value="ECO:0007669"/>
    <property type="project" value="InterPro"/>
</dbReference>
<dbReference type="STRING" id="697303.Thewi_1016"/>
<dbReference type="EMBL" id="CP002991">
    <property type="protein sequence ID" value="AEM78445.1"/>
    <property type="molecule type" value="Genomic_DNA"/>
</dbReference>
<feature type="domain" description="Helix-hairpin-helix DNA-binding motif class 1" evidence="2">
    <location>
        <begin position="151"/>
        <end position="170"/>
    </location>
</feature>
<dbReference type="SUPFAM" id="SSF47781">
    <property type="entry name" value="RuvA domain 2-like"/>
    <property type="match status" value="1"/>
</dbReference>
<dbReference type="InterPro" id="IPR010994">
    <property type="entry name" value="RuvA_2-like"/>
</dbReference>
<accession>G2MR35</accession>
<dbReference type="AlphaFoldDB" id="G2MR35"/>
<reference evidence="3 4" key="1">
    <citation type="submission" date="2011-08" db="EMBL/GenBank/DDBJ databases">
        <title>Complete sequence of Thermoanaerobacter wiegelii Rt8.B1.</title>
        <authorList>
            <consortium name="US DOE Joint Genome Institute"/>
            <person name="Lucas S."/>
            <person name="Han J."/>
            <person name="Lapidus A."/>
            <person name="Cheng J.-F."/>
            <person name="Goodwin L."/>
            <person name="Pitluck S."/>
            <person name="Peters L."/>
            <person name="Mikhailova N."/>
            <person name="Zeytun A."/>
            <person name="Daligault H."/>
            <person name="Detter J.C."/>
            <person name="Han C."/>
            <person name="Tapia R."/>
            <person name="Land M."/>
            <person name="Hauser L."/>
            <person name="Kyrpides N."/>
            <person name="Ivanova N."/>
            <person name="Pagani I."/>
            <person name="Hemme C."/>
            <person name="Woyke T."/>
        </authorList>
    </citation>
    <scope>NUCLEOTIDE SEQUENCE [LARGE SCALE GENOMIC DNA]</scope>
    <source>
        <strain evidence="3 4">Rt8.B1</strain>
    </source>
</reference>
<dbReference type="GO" id="GO:0015628">
    <property type="term" value="P:protein secretion by the type II secretion system"/>
    <property type="evidence" value="ECO:0007669"/>
    <property type="project" value="TreeGrafter"/>
</dbReference>
<gene>
    <name evidence="3" type="ORF">Thewi_1016</name>
</gene>
<evidence type="ECO:0000313" key="3">
    <source>
        <dbReference type="EMBL" id="AEM78445.1"/>
    </source>
</evidence>
<dbReference type="GO" id="GO:0015627">
    <property type="term" value="C:type II protein secretion system complex"/>
    <property type="evidence" value="ECO:0007669"/>
    <property type="project" value="TreeGrafter"/>
</dbReference>
<dbReference type="PANTHER" id="PTHR21180">
    <property type="entry name" value="ENDONUCLEASE/EXONUCLEASE/PHOSPHATASE FAMILY DOMAIN-CONTAINING PROTEIN 1"/>
    <property type="match status" value="1"/>
</dbReference>
<sequence>MPYFSKKQQYAIVVILCFILAFSGYVIYKNYKLKNEFVVNASNESVPGERTVESEENKEKPLEIKEIKVYVTGLVKNPGVYTMKEGERIIDAINKAGGPLEEADLTNINLAQKVKDEQMIRVPKKGETNNISPTSSIQKSEKININTATKEELQTLPGIGPVTAERIIEFRESKGSFKKIEDIMNVPRIGPKMFEQIKDKITVD</sequence>
<keyword evidence="1" id="KW-0812">Transmembrane</keyword>
<keyword evidence="4" id="KW-1185">Reference proteome</keyword>
<evidence type="ECO:0000313" key="4">
    <source>
        <dbReference type="Proteomes" id="UP000008276"/>
    </source>
</evidence>